<dbReference type="AlphaFoldDB" id="A0A176WPV8"/>
<name>A0A176WPV8_MARPO</name>
<protein>
    <submittedName>
        <fullName evidence="4">Uncharacterized protein</fullName>
    </submittedName>
</protein>
<reference evidence="4 5" key="1">
    <citation type="submission" date="2016-03" db="EMBL/GenBank/DDBJ databases">
        <title>Mechanisms controlling the formation of the plant cell surface in tip-growing cells are functionally conserved among land plants.</title>
        <authorList>
            <person name="Honkanen S."/>
            <person name="Jones V.A."/>
            <person name="Morieri G."/>
            <person name="Champion C."/>
            <person name="Hetherington A.J."/>
            <person name="Kelly S."/>
            <person name="Saint-Marcoux D."/>
            <person name="Proust H."/>
            <person name="Prescott H."/>
            <person name="Dolan L."/>
        </authorList>
    </citation>
    <scope>NUCLEOTIDE SEQUENCE [LARGE SCALE GENOMIC DNA]</scope>
    <source>
        <strain evidence="5">cv. Tak-1 and cv. Tak-2</strain>
        <tissue evidence="4">Whole gametophyte</tissue>
    </source>
</reference>
<dbReference type="EMBL" id="LVLJ01000253">
    <property type="protein sequence ID" value="OAE35150.1"/>
    <property type="molecule type" value="Genomic_DNA"/>
</dbReference>
<evidence type="ECO:0000313" key="4">
    <source>
        <dbReference type="EMBL" id="OAE35150.1"/>
    </source>
</evidence>
<sequence>MAGPRKRSNEALNPKSANHGIPSGLEKERRADISEFEVYPELKSDIDNILAALQQVQQRTISDGQKKSEELLDSTAGEIMSMIQQAKENMETERETLSKQTSKLCKEYDAALKAEATKYKAAYAAFCEAKDSHLQAYEDIFAKFEDCKEQLLSKFDQLRKKEKGAYANLQQICTQKFDQAEQSIKKMKQEERSFQMLKKSLGTILVGSSDDEADDTVYG</sequence>
<evidence type="ECO:0000313" key="5">
    <source>
        <dbReference type="Proteomes" id="UP000077202"/>
    </source>
</evidence>
<dbReference type="PANTHER" id="PTHR35295">
    <property type="entry name" value="DNA LIGASE-LIKE PROTEIN"/>
    <property type="match status" value="1"/>
</dbReference>
<evidence type="ECO:0000313" key="6">
    <source>
        <dbReference type="Proteomes" id="UP001162541"/>
    </source>
</evidence>
<reference evidence="6" key="3">
    <citation type="journal article" date="2020" name="Curr. Biol.">
        <title>Chromatin organization in early land plants reveals an ancestral association between H3K27me3, transposons, and constitutive heterochromatin.</title>
        <authorList>
            <person name="Montgomery S.A."/>
            <person name="Tanizawa Y."/>
            <person name="Galik B."/>
            <person name="Wang N."/>
            <person name="Ito T."/>
            <person name="Mochizuki T."/>
            <person name="Akimcheva S."/>
            <person name="Bowman J.L."/>
            <person name="Cognat V."/>
            <person name="Marechal-Drouard L."/>
            <person name="Ekker H."/>
            <person name="Hong S.F."/>
            <person name="Kohchi T."/>
            <person name="Lin S.S."/>
            <person name="Liu L.D."/>
            <person name="Nakamura Y."/>
            <person name="Valeeva L.R."/>
            <person name="Shakirov E.V."/>
            <person name="Shippen D.E."/>
            <person name="Wei W.L."/>
            <person name="Yagura M."/>
            <person name="Yamaoka S."/>
            <person name="Yamato K.T."/>
            <person name="Liu C."/>
            <person name="Berger F."/>
        </authorList>
    </citation>
    <scope>NUCLEOTIDE SEQUENCE [LARGE SCALE GENOMIC DNA]</scope>
    <source>
        <strain evidence="6">Tak-1</strain>
    </source>
</reference>
<dbReference type="PANTHER" id="PTHR35295:SF1">
    <property type="entry name" value="DNA LIGASE-LIKE PROTEIN"/>
    <property type="match status" value="1"/>
</dbReference>
<proteinExistence type="predicted"/>
<organism evidence="4 5">
    <name type="scientific">Marchantia polymorpha subsp. ruderalis</name>
    <dbReference type="NCBI Taxonomy" id="1480154"/>
    <lineage>
        <taxon>Eukaryota</taxon>
        <taxon>Viridiplantae</taxon>
        <taxon>Streptophyta</taxon>
        <taxon>Embryophyta</taxon>
        <taxon>Marchantiophyta</taxon>
        <taxon>Marchantiopsida</taxon>
        <taxon>Marchantiidae</taxon>
        <taxon>Marchantiales</taxon>
        <taxon>Marchantiaceae</taxon>
        <taxon>Marchantia</taxon>
    </lineage>
</organism>
<keyword evidence="1" id="KW-0175">Coiled coil</keyword>
<feature type="region of interest" description="Disordered" evidence="2">
    <location>
        <begin position="1"/>
        <end position="28"/>
    </location>
</feature>
<dbReference type="Proteomes" id="UP001162541">
    <property type="component" value="Chromosome 1"/>
</dbReference>
<evidence type="ECO:0000256" key="2">
    <source>
        <dbReference type="SAM" id="MobiDB-lite"/>
    </source>
</evidence>
<dbReference type="Proteomes" id="UP000077202">
    <property type="component" value="Unassembled WGS sequence"/>
</dbReference>
<reference evidence="3" key="2">
    <citation type="journal article" date="2019" name="Curr. Biol.">
        <title>Chromatin organization in early land plants reveals an ancestral association between H3K27me3, transposons, and constitutive heterochromatin.</title>
        <authorList>
            <person name="Montgomery S.A."/>
            <person name="Tanizawa Y."/>
            <person name="Galik B."/>
            <person name="Wang N."/>
            <person name="Ito T."/>
            <person name="Mochizuki T."/>
            <person name="Akimcheva S."/>
            <person name="Bowman J."/>
            <person name="Cognat V."/>
            <person name="Drouard L."/>
            <person name="Ekker H."/>
            <person name="Houng S."/>
            <person name="Kohchi T."/>
            <person name="Lin S."/>
            <person name="Liu L.D."/>
            <person name="Nakamura Y."/>
            <person name="Valeeva L.R."/>
            <person name="Shakirov E.V."/>
            <person name="Shippen D.E."/>
            <person name="Wei W."/>
            <person name="Yagura M."/>
            <person name="Yamaoka S."/>
            <person name="Yamato K.T."/>
            <person name="Liu C."/>
            <person name="Berger F."/>
        </authorList>
    </citation>
    <scope>NUCLEOTIDE SEQUENCE [LARGE SCALE GENOMIC DNA]</scope>
    <source>
        <strain evidence="3">Tak-1</strain>
    </source>
</reference>
<keyword evidence="5" id="KW-1185">Reference proteome</keyword>
<evidence type="ECO:0000313" key="3">
    <source>
        <dbReference type="EMBL" id="BBM96747.1"/>
    </source>
</evidence>
<dbReference type="EMBL" id="AP019866">
    <property type="protein sequence ID" value="BBM96747.1"/>
    <property type="molecule type" value="Genomic_DNA"/>
</dbReference>
<gene>
    <name evidence="4" type="ORF">AXG93_4461s1290</name>
    <name evidence="3" type="ORF">Mp_1g00350</name>
</gene>
<feature type="coiled-coil region" evidence="1">
    <location>
        <begin position="39"/>
        <end position="107"/>
    </location>
</feature>
<evidence type="ECO:0000256" key="1">
    <source>
        <dbReference type="SAM" id="Coils"/>
    </source>
</evidence>
<accession>A0A176WPV8</accession>